<proteinExistence type="predicted"/>
<dbReference type="EMBL" id="SNRY01009908">
    <property type="protein sequence ID" value="KAA6306441.1"/>
    <property type="molecule type" value="Genomic_DNA"/>
</dbReference>
<dbReference type="AlphaFoldDB" id="A0A5J4PCN9"/>
<gene>
    <name evidence="1" type="ORF">EZS27_041903</name>
</gene>
<reference evidence="1" key="1">
    <citation type="submission" date="2019-03" db="EMBL/GenBank/DDBJ databases">
        <title>Single cell metagenomics reveals metabolic interactions within the superorganism composed of flagellate Streblomastix strix and complex community of Bacteroidetes bacteria on its surface.</title>
        <authorList>
            <person name="Treitli S.C."/>
            <person name="Kolisko M."/>
            <person name="Husnik F."/>
            <person name="Keeling P."/>
            <person name="Hampl V."/>
        </authorList>
    </citation>
    <scope>NUCLEOTIDE SEQUENCE</scope>
    <source>
        <strain evidence="1">STM</strain>
    </source>
</reference>
<name>A0A5J4PCN9_9ZZZZ</name>
<organism evidence="1">
    <name type="scientific">termite gut metagenome</name>
    <dbReference type="NCBI Taxonomy" id="433724"/>
    <lineage>
        <taxon>unclassified sequences</taxon>
        <taxon>metagenomes</taxon>
        <taxon>organismal metagenomes</taxon>
    </lineage>
</organism>
<evidence type="ECO:0000313" key="1">
    <source>
        <dbReference type="EMBL" id="KAA6306441.1"/>
    </source>
</evidence>
<protein>
    <submittedName>
        <fullName evidence="1">Uncharacterized protein</fullName>
    </submittedName>
</protein>
<sequence>MSREINSDFASLKQFIGEYSLNHLINEPDFTLAIKKQHKKYFSYLVCIAELQSYVDEVDYSNMINKMIIRNHPTNN</sequence>
<comment type="caution">
    <text evidence="1">The sequence shown here is derived from an EMBL/GenBank/DDBJ whole genome shotgun (WGS) entry which is preliminary data.</text>
</comment>
<accession>A0A5J4PCN9</accession>